<evidence type="ECO:0000256" key="2">
    <source>
        <dbReference type="ARBA" id="ARBA00023125"/>
    </source>
</evidence>
<dbReference type="SUPFAM" id="SSF47413">
    <property type="entry name" value="lambda repressor-like DNA-binding domains"/>
    <property type="match status" value="1"/>
</dbReference>
<dbReference type="PRINTS" id="PR00036">
    <property type="entry name" value="HTHLACI"/>
</dbReference>
<keyword evidence="2 5" id="KW-0238">DNA-binding</keyword>
<evidence type="ECO:0000256" key="3">
    <source>
        <dbReference type="ARBA" id="ARBA00023163"/>
    </source>
</evidence>
<dbReference type="Gene3D" id="1.10.260.40">
    <property type="entry name" value="lambda repressor-like DNA-binding domains"/>
    <property type="match status" value="1"/>
</dbReference>
<name>A0ABR8S3X9_9MICO</name>
<dbReference type="PANTHER" id="PTHR30146:SF109">
    <property type="entry name" value="HTH-TYPE TRANSCRIPTIONAL REGULATOR GALS"/>
    <property type="match status" value="1"/>
</dbReference>
<keyword evidence="1" id="KW-0805">Transcription regulation</keyword>
<sequence>MAQERMPTIEDVAAAAGVSRSTVSRVINDHGRVSVRARAAVHRAIADLAYSPNAAAQALARGGRSRGGGGVG</sequence>
<dbReference type="PROSITE" id="PS50932">
    <property type="entry name" value="HTH_LACI_2"/>
    <property type="match status" value="1"/>
</dbReference>
<evidence type="ECO:0000259" key="4">
    <source>
        <dbReference type="PROSITE" id="PS50932"/>
    </source>
</evidence>
<dbReference type="PANTHER" id="PTHR30146">
    <property type="entry name" value="LACI-RELATED TRANSCRIPTIONAL REPRESSOR"/>
    <property type="match status" value="1"/>
</dbReference>
<dbReference type="GO" id="GO:0003677">
    <property type="term" value="F:DNA binding"/>
    <property type="evidence" value="ECO:0007669"/>
    <property type="project" value="UniProtKB-KW"/>
</dbReference>
<gene>
    <name evidence="5" type="ORF">H9651_10995</name>
</gene>
<keyword evidence="3" id="KW-0804">Transcription</keyword>
<dbReference type="SMART" id="SM00354">
    <property type="entry name" value="HTH_LACI"/>
    <property type="match status" value="1"/>
</dbReference>
<dbReference type="InterPro" id="IPR010982">
    <property type="entry name" value="Lambda_DNA-bd_dom_sf"/>
</dbReference>
<keyword evidence="6" id="KW-1185">Reference proteome</keyword>
<dbReference type="InterPro" id="IPR000843">
    <property type="entry name" value="HTH_LacI"/>
</dbReference>
<evidence type="ECO:0000313" key="6">
    <source>
        <dbReference type="Proteomes" id="UP000648352"/>
    </source>
</evidence>
<dbReference type="Proteomes" id="UP000648352">
    <property type="component" value="Unassembled WGS sequence"/>
</dbReference>
<feature type="domain" description="HTH lacI-type" evidence="4">
    <location>
        <begin position="7"/>
        <end position="61"/>
    </location>
</feature>
<accession>A0ABR8S3X9</accession>
<dbReference type="CDD" id="cd01392">
    <property type="entry name" value="HTH_LacI"/>
    <property type="match status" value="1"/>
</dbReference>
<protein>
    <submittedName>
        <fullName evidence="5">LacI family DNA-binding transcriptional regulator</fullName>
    </submittedName>
</protein>
<proteinExistence type="predicted"/>
<evidence type="ECO:0000313" key="5">
    <source>
        <dbReference type="EMBL" id="MBD7958166.1"/>
    </source>
</evidence>
<dbReference type="Pfam" id="PF00356">
    <property type="entry name" value="LacI"/>
    <property type="match status" value="1"/>
</dbReference>
<evidence type="ECO:0000256" key="1">
    <source>
        <dbReference type="ARBA" id="ARBA00023015"/>
    </source>
</evidence>
<comment type="caution">
    <text evidence="5">The sequence shown here is derived from an EMBL/GenBank/DDBJ whole genome shotgun (WGS) entry which is preliminary data.</text>
</comment>
<reference evidence="5 6" key="1">
    <citation type="submission" date="2020-08" db="EMBL/GenBank/DDBJ databases">
        <title>A Genomic Blueprint of the Chicken Gut Microbiome.</title>
        <authorList>
            <person name="Gilroy R."/>
            <person name="Ravi A."/>
            <person name="Getino M."/>
            <person name="Pursley I."/>
            <person name="Horton D.L."/>
            <person name="Alikhan N.-F."/>
            <person name="Baker D."/>
            <person name="Gharbi K."/>
            <person name="Hall N."/>
            <person name="Watson M."/>
            <person name="Adriaenssens E.M."/>
            <person name="Foster-Nyarko E."/>
            <person name="Jarju S."/>
            <person name="Secka A."/>
            <person name="Antonio M."/>
            <person name="Oren A."/>
            <person name="Chaudhuri R."/>
            <person name="La Ragione R.M."/>
            <person name="Hildebrand F."/>
            <person name="Pallen M.J."/>
        </authorList>
    </citation>
    <scope>NUCLEOTIDE SEQUENCE [LARGE SCALE GENOMIC DNA]</scope>
    <source>
        <strain evidence="5 6">Sa4CUA7</strain>
    </source>
</reference>
<dbReference type="EMBL" id="JACSQP010000006">
    <property type="protein sequence ID" value="MBD7958166.1"/>
    <property type="molecule type" value="Genomic_DNA"/>
</dbReference>
<dbReference type="PROSITE" id="PS00356">
    <property type="entry name" value="HTH_LACI_1"/>
    <property type="match status" value="1"/>
</dbReference>
<organism evidence="5 6">
    <name type="scientific">Microbacterium pullorum</name>
    <dbReference type="NCBI Taxonomy" id="2762236"/>
    <lineage>
        <taxon>Bacteria</taxon>
        <taxon>Bacillati</taxon>
        <taxon>Actinomycetota</taxon>
        <taxon>Actinomycetes</taxon>
        <taxon>Micrococcales</taxon>
        <taxon>Microbacteriaceae</taxon>
        <taxon>Microbacterium</taxon>
    </lineage>
</organism>